<evidence type="ECO:0000313" key="3">
    <source>
        <dbReference type="EMBL" id="GIJ44580.1"/>
    </source>
</evidence>
<protein>
    <recommendedName>
        <fullName evidence="5">Helix-hairpin-helix domain-containing protein</fullName>
    </recommendedName>
</protein>
<keyword evidence="2" id="KW-1133">Transmembrane helix</keyword>
<evidence type="ECO:0000256" key="2">
    <source>
        <dbReference type="SAM" id="Phobius"/>
    </source>
</evidence>
<dbReference type="AlphaFoldDB" id="A0A8J3YII1"/>
<gene>
    <name evidence="3" type="ORF">Val02_14660</name>
</gene>
<organism evidence="3 4">
    <name type="scientific">Virgisporangium aliadipatigenens</name>
    <dbReference type="NCBI Taxonomy" id="741659"/>
    <lineage>
        <taxon>Bacteria</taxon>
        <taxon>Bacillati</taxon>
        <taxon>Actinomycetota</taxon>
        <taxon>Actinomycetes</taxon>
        <taxon>Micromonosporales</taxon>
        <taxon>Micromonosporaceae</taxon>
        <taxon>Virgisporangium</taxon>
    </lineage>
</organism>
<dbReference type="SUPFAM" id="SSF47781">
    <property type="entry name" value="RuvA domain 2-like"/>
    <property type="match status" value="1"/>
</dbReference>
<accession>A0A8J3YII1</accession>
<feature type="transmembrane region" description="Helical" evidence="2">
    <location>
        <begin position="79"/>
        <end position="99"/>
    </location>
</feature>
<keyword evidence="2" id="KW-0472">Membrane</keyword>
<reference evidence="3" key="1">
    <citation type="submission" date="2021-01" db="EMBL/GenBank/DDBJ databases">
        <title>Whole genome shotgun sequence of Virgisporangium aliadipatigenens NBRC 105644.</title>
        <authorList>
            <person name="Komaki H."/>
            <person name="Tamura T."/>
        </authorList>
    </citation>
    <scope>NUCLEOTIDE SEQUENCE</scope>
    <source>
        <strain evidence="3">NBRC 105644</strain>
    </source>
</reference>
<keyword evidence="4" id="KW-1185">Reference proteome</keyword>
<feature type="compositionally biased region" description="Pro residues" evidence="1">
    <location>
        <begin position="214"/>
        <end position="225"/>
    </location>
</feature>
<evidence type="ECO:0000313" key="4">
    <source>
        <dbReference type="Proteomes" id="UP000619260"/>
    </source>
</evidence>
<sequence>MGKRARPRKPPRLIPERYWKDLAFWTGGWATPALLFHAGWRLGDDSQIQLSAYYVVAILIGTGPPFDVFGYWDHTPFPLPVRLAILAAVWVLGVVHAGWAAPILHRRVAAINAVAALRGIEVEMPTAPDAPAAPALDATTAAAIPATAFPAVHWQRDPAPARETAHRVPAPHQPTAPAVPTPAVRVPLAPYVPPTSPIPPALGAAPTSGAAPVPGRPSGPTPPHGTPVPYLVPALAVARGVAVPRMATHDWLVFSSGMSAARPTSGIAVAEARARLRRRKKARQILAREPDLAFELRIGRPDLPRDYDDGGLIDINHVPAEVLVRELEIPAEDAHRLIAQREAHGGFSHPEELVFYCDLTPERLTVISGRLVFVPA</sequence>
<dbReference type="Proteomes" id="UP000619260">
    <property type="component" value="Unassembled WGS sequence"/>
</dbReference>
<dbReference type="EMBL" id="BOPF01000004">
    <property type="protein sequence ID" value="GIJ44580.1"/>
    <property type="molecule type" value="Genomic_DNA"/>
</dbReference>
<name>A0A8J3YII1_9ACTN</name>
<comment type="caution">
    <text evidence="3">The sequence shown here is derived from an EMBL/GenBank/DDBJ whole genome shotgun (WGS) entry which is preliminary data.</text>
</comment>
<keyword evidence="2" id="KW-0812">Transmembrane</keyword>
<dbReference type="RefSeq" id="WP_203898146.1">
    <property type="nucleotide sequence ID" value="NZ_BOPF01000004.1"/>
</dbReference>
<evidence type="ECO:0008006" key="5">
    <source>
        <dbReference type="Google" id="ProtNLM"/>
    </source>
</evidence>
<proteinExistence type="predicted"/>
<feature type="region of interest" description="Disordered" evidence="1">
    <location>
        <begin position="199"/>
        <end position="225"/>
    </location>
</feature>
<dbReference type="InterPro" id="IPR010994">
    <property type="entry name" value="RuvA_2-like"/>
</dbReference>
<feature type="transmembrane region" description="Helical" evidence="2">
    <location>
        <begin position="21"/>
        <end position="40"/>
    </location>
</feature>
<feature type="transmembrane region" description="Helical" evidence="2">
    <location>
        <begin position="52"/>
        <end position="72"/>
    </location>
</feature>
<evidence type="ECO:0000256" key="1">
    <source>
        <dbReference type="SAM" id="MobiDB-lite"/>
    </source>
</evidence>